<dbReference type="EMBL" id="AMEP01000094">
    <property type="protein sequence ID" value="EKY00007.1"/>
    <property type="molecule type" value="Genomic_DNA"/>
</dbReference>
<dbReference type="Proteomes" id="UP000010433">
    <property type="component" value="Unassembled WGS sequence"/>
</dbReference>
<comment type="caution">
    <text evidence="2">The sequence shown here is derived from an EMBL/GenBank/DDBJ whole genome shotgun (WGS) entry which is preliminary data.</text>
</comment>
<dbReference type="PATRIC" id="fig|1127699.3.peg.1300"/>
<keyword evidence="3" id="KW-1185">Reference proteome</keyword>
<dbReference type="SUPFAM" id="SSF56925">
    <property type="entry name" value="OMPA-like"/>
    <property type="match status" value="1"/>
</dbReference>
<dbReference type="RefSeq" id="WP_009162721.1">
    <property type="nucleotide sequence ID" value="NZ_KB291002.1"/>
</dbReference>
<dbReference type="STRING" id="1127699.HMPREF9151_01407"/>
<feature type="domain" description="DUF6089" evidence="1">
    <location>
        <begin position="12"/>
        <end position="222"/>
    </location>
</feature>
<dbReference type="InterPro" id="IPR011250">
    <property type="entry name" value="OMP/PagP_B-barrel"/>
</dbReference>
<reference evidence="2 3" key="1">
    <citation type="submission" date="2012-05" db="EMBL/GenBank/DDBJ databases">
        <authorList>
            <person name="Weinstock G."/>
            <person name="Sodergren E."/>
            <person name="Lobos E.A."/>
            <person name="Fulton L."/>
            <person name="Fulton R."/>
            <person name="Courtney L."/>
            <person name="Fronick C."/>
            <person name="O'Laughlin M."/>
            <person name="Godfrey J."/>
            <person name="Wilson R.M."/>
            <person name="Miner T."/>
            <person name="Farmer C."/>
            <person name="Delehaunty K."/>
            <person name="Cordes M."/>
            <person name="Minx P."/>
            <person name="Tomlinson C."/>
            <person name="Chen J."/>
            <person name="Wollam A."/>
            <person name="Pepin K.H."/>
            <person name="Bhonagiri V."/>
            <person name="Zhang X."/>
            <person name="Suruliraj S."/>
            <person name="Warren W."/>
            <person name="Mitreva M."/>
            <person name="Mardis E.R."/>
            <person name="Wilson R.K."/>
        </authorList>
    </citation>
    <scope>NUCLEOTIDE SEQUENCE [LARGE SCALE GENOMIC DNA]</scope>
    <source>
        <strain evidence="2 3">F0055</strain>
    </source>
</reference>
<protein>
    <recommendedName>
        <fullName evidence="1">DUF6089 domain-containing protein</fullName>
    </recommendedName>
</protein>
<evidence type="ECO:0000313" key="3">
    <source>
        <dbReference type="Proteomes" id="UP000010433"/>
    </source>
</evidence>
<gene>
    <name evidence="2" type="ORF">HMPREF9151_01407</name>
</gene>
<evidence type="ECO:0000313" key="2">
    <source>
        <dbReference type="EMBL" id="EKY00007.1"/>
    </source>
</evidence>
<dbReference type="AlphaFoldDB" id="L1N9Y6"/>
<evidence type="ECO:0000259" key="1">
    <source>
        <dbReference type="Pfam" id="PF19573"/>
    </source>
</evidence>
<accession>L1N9Y6</accession>
<organism evidence="2 3">
    <name type="scientific">Hoylesella saccharolytica F0055</name>
    <dbReference type="NCBI Taxonomy" id="1127699"/>
    <lineage>
        <taxon>Bacteria</taxon>
        <taxon>Pseudomonadati</taxon>
        <taxon>Bacteroidota</taxon>
        <taxon>Bacteroidia</taxon>
        <taxon>Bacteroidales</taxon>
        <taxon>Prevotellaceae</taxon>
        <taxon>Hoylesella</taxon>
    </lineage>
</organism>
<dbReference type="HOGENOM" id="CLU_071588_2_0_10"/>
<dbReference type="InterPro" id="IPR045743">
    <property type="entry name" value="DUF6089"/>
</dbReference>
<proteinExistence type="predicted"/>
<dbReference type="Pfam" id="PF19573">
    <property type="entry name" value="DUF6089"/>
    <property type="match status" value="1"/>
</dbReference>
<dbReference type="OrthoDB" id="654178at2"/>
<name>L1N9Y6_9BACT</name>
<sequence length="226" mass="25243">MRVFFVGIALLTVVFELHAQDELEYRMEIGAGAGLVTYVGDFNESIVKHAQPMVNVLLRRVINPYMGLKLDVGYGRLKGSSANASTHYPAYALTPYVFDRHLVNASIVYEYNFWPYGTGRDYRGAKRLTPFLLGGVGMTGVFDNSTNVFTAHIPLGMGVKYKLAERVNIALLWAMHFSLSDQLDGVKDPYAVKTSGMFKNTDGYSALMLSLTYSFMLKCRTCNKDD</sequence>